<evidence type="ECO:0000313" key="1">
    <source>
        <dbReference type="EMBL" id="CAC5401049.1"/>
    </source>
</evidence>
<dbReference type="AlphaFoldDB" id="A0A6J8CZP6"/>
<accession>A0A6J8CZP6</accession>
<dbReference type="OrthoDB" id="10385935at2759"/>
<dbReference type="EMBL" id="CACVKT020006376">
    <property type="protein sequence ID" value="CAC5401049.1"/>
    <property type="molecule type" value="Genomic_DNA"/>
</dbReference>
<gene>
    <name evidence="1" type="ORF">MCOR_35179</name>
</gene>
<sequence>MAYQAGSTDNICLITDSYKEEISTEKFLDLTIISHPGLQIDNSNFIWSTLKRTVKKEKAIILWIGTCNLTTKIDKHIQLTHDIPEYHSKIDDIANRLSDWKAQIQARYKHTRVIILECPPCSIVAYNDVNGHPNPTEAFLGLSYISIQTLYEQGYNQNLQLC</sequence>
<dbReference type="SUPFAM" id="SSF52266">
    <property type="entry name" value="SGNH hydrolase"/>
    <property type="match status" value="1"/>
</dbReference>
<evidence type="ECO:0000313" key="2">
    <source>
        <dbReference type="Proteomes" id="UP000507470"/>
    </source>
</evidence>
<reference evidence="1 2" key="1">
    <citation type="submission" date="2020-06" db="EMBL/GenBank/DDBJ databases">
        <authorList>
            <person name="Li R."/>
            <person name="Bekaert M."/>
        </authorList>
    </citation>
    <scope>NUCLEOTIDE SEQUENCE [LARGE SCALE GENOMIC DNA]</scope>
    <source>
        <strain evidence="2">wild</strain>
    </source>
</reference>
<protein>
    <submittedName>
        <fullName evidence="1">Uncharacterized protein</fullName>
    </submittedName>
</protein>
<dbReference type="Proteomes" id="UP000507470">
    <property type="component" value="Unassembled WGS sequence"/>
</dbReference>
<name>A0A6J8CZP6_MYTCO</name>
<keyword evidence="2" id="KW-1185">Reference proteome</keyword>
<organism evidence="1 2">
    <name type="scientific">Mytilus coruscus</name>
    <name type="common">Sea mussel</name>
    <dbReference type="NCBI Taxonomy" id="42192"/>
    <lineage>
        <taxon>Eukaryota</taxon>
        <taxon>Metazoa</taxon>
        <taxon>Spiralia</taxon>
        <taxon>Lophotrochozoa</taxon>
        <taxon>Mollusca</taxon>
        <taxon>Bivalvia</taxon>
        <taxon>Autobranchia</taxon>
        <taxon>Pteriomorphia</taxon>
        <taxon>Mytilida</taxon>
        <taxon>Mytiloidea</taxon>
        <taxon>Mytilidae</taxon>
        <taxon>Mytilinae</taxon>
        <taxon>Mytilus</taxon>
    </lineage>
</organism>
<proteinExistence type="predicted"/>